<dbReference type="InParanoid" id="K1PJ57"/>
<dbReference type="EMBL" id="JH818924">
    <property type="protein sequence ID" value="EKC24017.1"/>
    <property type="molecule type" value="Genomic_DNA"/>
</dbReference>
<reference evidence="2" key="1">
    <citation type="journal article" date="2012" name="Nature">
        <title>The oyster genome reveals stress adaptation and complexity of shell formation.</title>
        <authorList>
            <person name="Zhang G."/>
            <person name="Fang X."/>
            <person name="Guo X."/>
            <person name="Li L."/>
            <person name="Luo R."/>
            <person name="Xu F."/>
            <person name="Yang P."/>
            <person name="Zhang L."/>
            <person name="Wang X."/>
            <person name="Qi H."/>
            <person name="Xiong Z."/>
            <person name="Que H."/>
            <person name="Xie Y."/>
            <person name="Holland P.W."/>
            <person name="Paps J."/>
            <person name="Zhu Y."/>
            <person name="Wu F."/>
            <person name="Chen Y."/>
            <person name="Wang J."/>
            <person name="Peng C."/>
            <person name="Meng J."/>
            <person name="Yang L."/>
            <person name="Liu J."/>
            <person name="Wen B."/>
            <person name="Zhang N."/>
            <person name="Huang Z."/>
            <person name="Zhu Q."/>
            <person name="Feng Y."/>
            <person name="Mount A."/>
            <person name="Hedgecock D."/>
            <person name="Xu Z."/>
            <person name="Liu Y."/>
            <person name="Domazet-Loso T."/>
            <person name="Du Y."/>
            <person name="Sun X."/>
            <person name="Zhang S."/>
            <person name="Liu B."/>
            <person name="Cheng P."/>
            <person name="Jiang X."/>
            <person name="Li J."/>
            <person name="Fan D."/>
            <person name="Wang W."/>
            <person name="Fu W."/>
            <person name="Wang T."/>
            <person name="Wang B."/>
            <person name="Zhang J."/>
            <person name="Peng Z."/>
            <person name="Li Y."/>
            <person name="Li N."/>
            <person name="Wang J."/>
            <person name="Chen M."/>
            <person name="He Y."/>
            <person name="Tan F."/>
            <person name="Song X."/>
            <person name="Zheng Q."/>
            <person name="Huang R."/>
            <person name="Yang H."/>
            <person name="Du X."/>
            <person name="Chen L."/>
            <person name="Yang M."/>
            <person name="Gaffney P.M."/>
            <person name="Wang S."/>
            <person name="Luo L."/>
            <person name="She Z."/>
            <person name="Ming Y."/>
            <person name="Huang W."/>
            <person name="Zhang S."/>
            <person name="Huang B."/>
            <person name="Zhang Y."/>
            <person name="Qu T."/>
            <person name="Ni P."/>
            <person name="Miao G."/>
            <person name="Wang J."/>
            <person name="Wang Q."/>
            <person name="Steinberg C.E."/>
            <person name="Wang H."/>
            <person name="Li N."/>
            <person name="Qian L."/>
            <person name="Zhang G."/>
            <person name="Li Y."/>
            <person name="Yang H."/>
            <person name="Liu X."/>
            <person name="Wang J."/>
            <person name="Yin Y."/>
            <person name="Wang J."/>
        </authorList>
    </citation>
    <scope>NUCLEOTIDE SEQUENCE [LARGE SCALE GENOMIC DNA]</scope>
    <source>
        <strain evidence="2">05x7-T-G4-1.051#20</strain>
    </source>
</reference>
<accession>K1PJ57</accession>
<evidence type="ECO:0000256" key="1">
    <source>
        <dbReference type="SAM" id="MobiDB-lite"/>
    </source>
</evidence>
<sequence length="297" mass="31813">MAFRNPLENSNMSSGIGQYGLGRKGTGELSPGSRKILGQQMPPGQAKQNILNLNLDDDGELDLGQGALSNSGKVFRPDRDMMSQSPSQLSGFGASNFYTQGFMSGGNTGLGTNASLAGNFAALPQRGAVSGPQFRGNNSTPTSMNLPYNLQTPQQQPSPSSGPMSSINNNFVFGQSRPGKYSTVYNNNPDQKFYNMLFGQDADQPGLDLSEFPSLGNRNLPSTPISSVRNYVGMVSKPVAETAPEFQIQQEDFPALPGAQNGKFPGEKGNQAKRGIQTHADGQWTLCYMTTSTQSQY</sequence>
<feature type="compositionally biased region" description="Polar residues" evidence="1">
    <location>
        <begin position="7"/>
        <end position="16"/>
    </location>
</feature>
<gene>
    <name evidence="2" type="ORF">CGI_10014260</name>
</gene>
<dbReference type="HOGENOM" id="CLU_937665_0_0_1"/>
<proteinExistence type="predicted"/>
<name>K1PJ57_MAGGI</name>
<dbReference type="AlphaFoldDB" id="K1PJ57"/>
<feature type="region of interest" description="Disordered" evidence="1">
    <location>
        <begin position="1"/>
        <end position="44"/>
    </location>
</feature>
<feature type="region of interest" description="Disordered" evidence="1">
    <location>
        <begin position="255"/>
        <end position="275"/>
    </location>
</feature>
<organism evidence="2">
    <name type="scientific">Magallana gigas</name>
    <name type="common">Pacific oyster</name>
    <name type="synonym">Crassostrea gigas</name>
    <dbReference type="NCBI Taxonomy" id="29159"/>
    <lineage>
        <taxon>Eukaryota</taxon>
        <taxon>Metazoa</taxon>
        <taxon>Spiralia</taxon>
        <taxon>Lophotrochozoa</taxon>
        <taxon>Mollusca</taxon>
        <taxon>Bivalvia</taxon>
        <taxon>Autobranchia</taxon>
        <taxon>Pteriomorphia</taxon>
        <taxon>Ostreida</taxon>
        <taxon>Ostreoidea</taxon>
        <taxon>Ostreidae</taxon>
        <taxon>Magallana</taxon>
    </lineage>
</organism>
<protein>
    <submittedName>
        <fullName evidence="2">CCR4-NOT transcription complex subunit 2</fullName>
    </submittedName>
</protein>
<evidence type="ECO:0000313" key="2">
    <source>
        <dbReference type="EMBL" id="EKC24017.1"/>
    </source>
</evidence>
<feature type="compositionally biased region" description="Polar residues" evidence="1">
    <location>
        <begin position="135"/>
        <end position="146"/>
    </location>
</feature>
<feature type="region of interest" description="Disordered" evidence="1">
    <location>
        <begin position="127"/>
        <end position="146"/>
    </location>
</feature>